<feature type="domain" description="Acyltransferase 3" evidence="3">
    <location>
        <begin position="40"/>
        <end position="382"/>
    </location>
</feature>
<keyword evidence="2" id="KW-0472">Membrane</keyword>
<keyword evidence="5" id="KW-0808">Transferase</keyword>
<dbReference type="Proteomes" id="UP000309984">
    <property type="component" value="Unassembled WGS sequence"/>
</dbReference>
<dbReference type="Pfam" id="PF19040">
    <property type="entry name" value="SGNH"/>
    <property type="match status" value="1"/>
</dbReference>
<dbReference type="InterPro" id="IPR050879">
    <property type="entry name" value="Acyltransferase_3"/>
</dbReference>
<proteinExistence type="predicted"/>
<dbReference type="EMBL" id="POTM01000030">
    <property type="protein sequence ID" value="TLH68795.1"/>
    <property type="molecule type" value="Genomic_DNA"/>
</dbReference>
<keyword evidence="6" id="KW-1185">Reference proteome</keyword>
<feature type="transmembrane region" description="Helical" evidence="2">
    <location>
        <begin position="342"/>
        <end position="359"/>
    </location>
</feature>
<dbReference type="GO" id="GO:0016747">
    <property type="term" value="F:acyltransferase activity, transferring groups other than amino-acyl groups"/>
    <property type="evidence" value="ECO:0007669"/>
    <property type="project" value="InterPro"/>
</dbReference>
<feature type="transmembrane region" description="Helical" evidence="2">
    <location>
        <begin position="365"/>
        <end position="383"/>
    </location>
</feature>
<dbReference type="AlphaFoldDB" id="A0AA94UHR3"/>
<feature type="transmembrane region" description="Helical" evidence="2">
    <location>
        <begin position="404"/>
        <end position="424"/>
    </location>
</feature>
<sequence length="750" mass="79089">MDSGRQKGSGRTAASPGYGSGGNPAAPKTDTKVPKGFRPDIEGLRAIAVLAVVLFHAEIPGVKGGFVGVDVFFVISGFLISGVLWREVGTSGSISLRRFWGARARRLLPASATVGVVTVIAAAFIVSPLQVKTVGLDAITSALYVSNYWFIASGINYFGRDALTTPSPFQHYWSLGVEEQFYLLWPVLLIVTAWFVRRVVRRGRDRNEGTSSPVPFIAMLGLVVVVSFATSLVLTYIMPPAAYLSLPTRAWQLAIGGLVALTAVYWQRLPRIGAAVLGWAGLAMVLFSCYWIDGASDYPGVVALLPTLGAALIIAAGCAHAETGCGRFLGLAPMRSIGRISYSWYLWHWPVLVLIPAFLGHAVSLPVRLAAAALSAGLAVLTLRYIENPLRFADRIRTSPRNSLGLGAVVTAIAVGAGAILLVGTPAPVGHGPAAPPLAFAAKPTPQGLPMAAYDTAVRDAFAQVNTVVKASVGMTAVPSNLTPSLTGTAAEINSIVANGCVRSLPFDGSHPECVTGNRSSATTIAVFGDSHAGMWNPAFQRAVDERDWRMVLMGKASCPVVDLPLTSHLNAMSEELQRCAQWRDGIMARLRAEPPQLVVVTAVRGYGPDGIGVWGKPGFNPFNSGWIDGLGHLVKELRSFGSQVLVLGPEPSLPSVATSCLAGHLDDAKACAGTWPANYNAGIAAETAVVRDNGGQYMNTGDLFCSSDNCPAVVGNTMVFYDGSHLTREYSAAMGPAMGALIDRALANH</sequence>
<feature type="transmembrane region" description="Helical" evidence="2">
    <location>
        <begin position="65"/>
        <end position="85"/>
    </location>
</feature>
<gene>
    <name evidence="5" type="ORF">C1S79_12435</name>
</gene>
<evidence type="ECO:0000313" key="6">
    <source>
        <dbReference type="Proteomes" id="UP000309984"/>
    </source>
</evidence>
<keyword evidence="2" id="KW-0812">Transmembrane</keyword>
<organism evidence="5 6">
    <name type="scientific">Mycolicibacterium phocaicum</name>
    <dbReference type="NCBI Taxonomy" id="319706"/>
    <lineage>
        <taxon>Bacteria</taxon>
        <taxon>Bacillati</taxon>
        <taxon>Actinomycetota</taxon>
        <taxon>Actinomycetes</taxon>
        <taxon>Mycobacteriales</taxon>
        <taxon>Mycobacteriaceae</taxon>
        <taxon>Mycolicibacterium</taxon>
    </lineage>
</organism>
<dbReference type="GO" id="GO:0016020">
    <property type="term" value="C:membrane"/>
    <property type="evidence" value="ECO:0007669"/>
    <property type="project" value="TreeGrafter"/>
</dbReference>
<evidence type="ECO:0000259" key="4">
    <source>
        <dbReference type="Pfam" id="PF19040"/>
    </source>
</evidence>
<feature type="transmembrane region" description="Helical" evidence="2">
    <location>
        <begin position="180"/>
        <end position="196"/>
    </location>
</feature>
<feature type="domain" description="SGNH" evidence="4">
    <location>
        <begin position="510"/>
        <end position="739"/>
    </location>
</feature>
<evidence type="ECO:0000313" key="5">
    <source>
        <dbReference type="EMBL" id="TLH68795.1"/>
    </source>
</evidence>
<evidence type="ECO:0000256" key="1">
    <source>
        <dbReference type="SAM" id="MobiDB-lite"/>
    </source>
</evidence>
<dbReference type="Pfam" id="PF01757">
    <property type="entry name" value="Acyl_transf_3"/>
    <property type="match status" value="1"/>
</dbReference>
<feature type="transmembrane region" description="Helical" evidence="2">
    <location>
        <begin position="106"/>
        <end position="126"/>
    </location>
</feature>
<dbReference type="GO" id="GO:0009103">
    <property type="term" value="P:lipopolysaccharide biosynthetic process"/>
    <property type="evidence" value="ECO:0007669"/>
    <property type="project" value="TreeGrafter"/>
</dbReference>
<reference evidence="5 6" key="1">
    <citation type="submission" date="2018-01" db="EMBL/GenBank/DDBJ databases">
        <title>Comparative genomics of Mycobacterium mucogenicum and Mycobacterium neoaurum clade members emphasizing tRNA and non-coding RNA.</title>
        <authorList>
            <person name="Behra P.R.K."/>
            <person name="Pettersson B.M.F."/>
            <person name="Das S."/>
            <person name="Dasgupta S."/>
            <person name="Kirsebom L.A."/>
        </authorList>
    </citation>
    <scope>NUCLEOTIDE SEQUENCE [LARGE SCALE GENOMIC DNA]</scope>
    <source>
        <strain evidence="5 6">DSM 45104</strain>
    </source>
</reference>
<comment type="caution">
    <text evidence="5">The sequence shown here is derived from an EMBL/GenBank/DDBJ whole genome shotgun (WGS) entry which is preliminary data.</text>
</comment>
<evidence type="ECO:0000259" key="3">
    <source>
        <dbReference type="Pfam" id="PF01757"/>
    </source>
</evidence>
<dbReference type="InterPro" id="IPR002656">
    <property type="entry name" value="Acyl_transf_3_dom"/>
</dbReference>
<accession>A0AA94UHR3</accession>
<name>A0AA94UHR3_9MYCO</name>
<keyword evidence="5" id="KW-0012">Acyltransferase</keyword>
<dbReference type="InterPro" id="IPR043968">
    <property type="entry name" value="SGNH"/>
</dbReference>
<protein>
    <submittedName>
        <fullName evidence="5">Acyltransferase</fullName>
    </submittedName>
</protein>
<feature type="transmembrane region" description="Helical" evidence="2">
    <location>
        <begin position="273"/>
        <end position="292"/>
    </location>
</feature>
<feature type="transmembrane region" description="Helical" evidence="2">
    <location>
        <begin position="250"/>
        <end position="266"/>
    </location>
</feature>
<keyword evidence="2" id="KW-1133">Transmembrane helix</keyword>
<feature type="region of interest" description="Disordered" evidence="1">
    <location>
        <begin position="1"/>
        <end position="34"/>
    </location>
</feature>
<dbReference type="PANTHER" id="PTHR23028">
    <property type="entry name" value="ACETYLTRANSFERASE"/>
    <property type="match status" value="1"/>
</dbReference>
<evidence type="ECO:0000256" key="2">
    <source>
        <dbReference type="SAM" id="Phobius"/>
    </source>
</evidence>
<dbReference type="SUPFAM" id="SSF52266">
    <property type="entry name" value="SGNH hydrolase"/>
    <property type="match status" value="1"/>
</dbReference>
<feature type="transmembrane region" description="Helical" evidence="2">
    <location>
        <begin position="216"/>
        <end position="238"/>
    </location>
</feature>
<dbReference type="PANTHER" id="PTHR23028:SF53">
    <property type="entry name" value="ACYL_TRANSF_3 DOMAIN-CONTAINING PROTEIN"/>
    <property type="match status" value="1"/>
</dbReference>
<feature type="transmembrane region" description="Helical" evidence="2">
    <location>
        <begin position="298"/>
        <end position="321"/>
    </location>
</feature>